<keyword evidence="11" id="KW-1185">Reference proteome</keyword>
<dbReference type="AlphaFoldDB" id="A0A317KYP0"/>
<dbReference type="FunFam" id="3.40.50.620:FF:000013">
    <property type="entry name" value="Pantothenate synthetase"/>
    <property type="match status" value="1"/>
</dbReference>
<comment type="caution">
    <text evidence="10">The sequence shown here is derived from an EMBL/GenBank/DDBJ whole genome shotgun (WGS) entry which is preliminary data.</text>
</comment>
<evidence type="ECO:0000256" key="7">
    <source>
        <dbReference type="ARBA" id="ARBA00022840"/>
    </source>
</evidence>
<keyword evidence="6 9" id="KW-0547">Nucleotide-binding</keyword>
<comment type="pathway">
    <text evidence="1 9">Cofactor biosynthesis; (R)-pantothenate biosynthesis; (R)-pantothenate from (R)-pantoate and beta-alanine: step 1/1.</text>
</comment>
<dbReference type="Gene3D" id="3.40.50.620">
    <property type="entry name" value="HUPs"/>
    <property type="match status" value="1"/>
</dbReference>
<evidence type="ECO:0000256" key="6">
    <source>
        <dbReference type="ARBA" id="ARBA00022741"/>
    </source>
</evidence>
<evidence type="ECO:0000256" key="4">
    <source>
        <dbReference type="ARBA" id="ARBA00022598"/>
    </source>
</evidence>
<feature type="binding site" evidence="9">
    <location>
        <begin position="184"/>
        <end position="187"/>
    </location>
    <ligand>
        <name>ATP</name>
        <dbReference type="ChEBI" id="CHEBI:30616"/>
    </ligand>
</feature>
<dbReference type="Gene3D" id="3.30.1300.10">
    <property type="entry name" value="Pantoate-beta-alanine ligase, C-terminal domain"/>
    <property type="match status" value="1"/>
</dbReference>
<dbReference type="EMBL" id="QGTD01000008">
    <property type="protein sequence ID" value="PWU68662.1"/>
    <property type="molecule type" value="Genomic_DNA"/>
</dbReference>
<keyword evidence="4 9" id="KW-0436">Ligase</keyword>
<comment type="subunit">
    <text evidence="9">Homodimer.</text>
</comment>
<reference evidence="10 11" key="1">
    <citation type="submission" date="2018-05" db="EMBL/GenBank/DDBJ databases">
        <title>Genomic analysis of Gracilibacillus dipsosauri DD1 reveals novel features of a salt-tolerant amylase.</title>
        <authorList>
            <person name="Deutch C.E."/>
            <person name="Yang S."/>
        </authorList>
    </citation>
    <scope>NUCLEOTIDE SEQUENCE [LARGE SCALE GENOMIC DNA]</scope>
    <source>
        <strain evidence="10 11">DD1</strain>
    </source>
</reference>
<dbReference type="PANTHER" id="PTHR21299:SF1">
    <property type="entry name" value="PANTOATE--BETA-ALANINE LIGASE"/>
    <property type="match status" value="1"/>
</dbReference>
<dbReference type="RefSeq" id="WP_109984276.1">
    <property type="nucleotide sequence ID" value="NZ_QGTD01000008.1"/>
</dbReference>
<dbReference type="UniPathway" id="UPA00028">
    <property type="reaction ID" value="UER00005"/>
</dbReference>
<gene>
    <name evidence="9" type="primary">panC</name>
    <name evidence="10" type="ORF">DLJ74_09540</name>
</gene>
<keyword evidence="7 9" id="KW-0067">ATP-binding</keyword>
<keyword evidence="5 9" id="KW-0566">Pantothenate biosynthesis</keyword>
<dbReference type="Proteomes" id="UP000245624">
    <property type="component" value="Unassembled WGS sequence"/>
</dbReference>
<protein>
    <recommendedName>
        <fullName evidence="9">Pantothenate synthetase</fullName>
        <shortName evidence="9">PS</shortName>
        <ecNumber evidence="9">6.3.2.1</ecNumber>
    </recommendedName>
    <alternativeName>
        <fullName evidence="9">Pantoate--beta-alanine ligase</fullName>
    </alternativeName>
    <alternativeName>
        <fullName evidence="9">Pantoate-activating enzyme</fullName>
    </alternativeName>
</protein>
<dbReference type="PANTHER" id="PTHR21299">
    <property type="entry name" value="CYTIDYLATE KINASE/PANTOATE-BETA-ALANINE LIGASE"/>
    <property type="match status" value="1"/>
</dbReference>
<comment type="miscellaneous">
    <text evidence="9">The reaction proceeds by a bi uni uni bi ping pong mechanism.</text>
</comment>
<feature type="binding site" evidence="9">
    <location>
        <begin position="30"/>
        <end position="37"/>
    </location>
    <ligand>
        <name>ATP</name>
        <dbReference type="ChEBI" id="CHEBI:30616"/>
    </ligand>
</feature>
<dbReference type="InterPro" id="IPR014729">
    <property type="entry name" value="Rossmann-like_a/b/a_fold"/>
</dbReference>
<evidence type="ECO:0000256" key="2">
    <source>
        <dbReference type="ARBA" id="ARBA00009256"/>
    </source>
</evidence>
<evidence type="ECO:0000256" key="8">
    <source>
        <dbReference type="ARBA" id="ARBA00048258"/>
    </source>
</evidence>
<dbReference type="GO" id="GO:0005524">
    <property type="term" value="F:ATP binding"/>
    <property type="evidence" value="ECO:0007669"/>
    <property type="project" value="UniProtKB-KW"/>
</dbReference>
<dbReference type="GO" id="GO:0004592">
    <property type="term" value="F:pantoate-beta-alanine ligase activity"/>
    <property type="evidence" value="ECO:0007669"/>
    <property type="project" value="UniProtKB-UniRule"/>
</dbReference>
<dbReference type="FunFam" id="3.30.1300.10:FF:000001">
    <property type="entry name" value="Pantothenate synthetase"/>
    <property type="match status" value="1"/>
</dbReference>
<dbReference type="CDD" id="cd00560">
    <property type="entry name" value="PanC"/>
    <property type="match status" value="1"/>
</dbReference>
<feature type="binding site" evidence="9">
    <location>
        <position position="153"/>
    </location>
    <ligand>
        <name>(R)-pantoate</name>
        <dbReference type="ChEBI" id="CHEBI:15980"/>
    </ligand>
</feature>
<dbReference type="EC" id="6.3.2.1" evidence="9"/>
<proteinExistence type="inferred from homology"/>
<keyword evidence="3 9" id="KW-0963">Cytoplasm</keyword>
<sequence>MKIIRKVNDMITLSHELKNAHLQIGFVPTMGYLHEGHTTLMETSIRENEVTIVSIFINPLQFGPNEDFDQYPRDEKRDIDILKKHQVDYLFLPDVQEIYPSEPTVSMTVQNRTNVLCGKRRPGHFDGVVTVLSKLFHITKADFAYFGMKDAQQVAVIQGLVEDLNFPIQIRPVPTVRENDGLARSSRNIYLSNQERKQAPHLYRSLKLAEQLIIDGEINPVIIIEEVKKYLSLHTDGKLDYVELLSYPELKPIQTIGGQIIIALAVFFGKARLIDNIVIQVES</sequence>
<organism evidence="10 11">
    <name type="scientific">Gracilibacillus dipsosauri</name>
    <dbReference type="NCBI Taxonomy" id="178340"/>
    <lineage>
        <taxon>Bacteria</taxon>
        <taxon>Bacillati</taxon>
        <taxon>Bacillota</taxon>
        <taxon>Bacilli</taxon>
        <taxon>Bacillales</taxon>
        <taxon>Bacillaceae</taxon>
        <taxon>Gracilibacillus</taxon>
    </lineage>
</organism>
<dbReference type="HAMAP" id="MF_00158">
    <property type="entry name" value="PanC"/>
    <property type="match status" value="1"/>
</dbReference>
<evidence type="ECO:0000256" key="5">
    <source>
        <dbReference type="ARBA" id="ARBA00022655"/>
    </source>
</evidence>
<evidence type="ECO:0000313" key="11">
    <source>
        <dbReference type="Proteomes" id="UP000245624"/>
    </source>
</evidence>
<dbReference type="Pfam" id="PF02569">
    <property type="entry name" value="Pantoate_ligase"/>
    <property type="match status" value="1"/>
</dbReference>
<evidence type="ECO:0000313" key="10">
    <source>
        <dbReference type="EMBL" id="PWU68662.1"/>
    </source>
</evidence>
<dbReference type="NCBIfam" id="TIGR00018">
    <property type="entry name" value="panC"/>
    <property type="match status" value="1"/>
</dbReference>
<feature type="binding site" evidence="9">
    <location>
        <begin position="147"/>
        <end position="150"/>
    </location>
    <ligand>
        <name>ATP</name>
        <dbReference type="ChEBI" id="CHEBI:30616"/>
    </ligand>
</feature>
<dbReference type="InterPro" id="IPR042176">
    <property type="entry name" value="Pantoate_ligase_C"/>
</dbReference>
<dbReference type="OrthoDB" id="9773087at2"/>
<feature type="active site" description="Proton donor" evidence="9">
    <location>
        <position position="37"/>
    </location>
</feature>
<feature type="binding site" evidence="9">
    <location>
        <position position="176"/>
    </location>
    <ligand>
        <name>ATP</name>
        <dbReference type="ChEBI" id="CHEBI:30616"/>
    </ligand>
</feature>
<dbReference type="GO" id="GO:0015940">
    <property type="term" value="P:pantothenate biosynthetic process"/>
    <property type="evidence" value="ECO:0007669"/>
    <property type="project" value="UniProtKB-UniRule"/>
</dbReference>
<accession>A0A317KYP0</accession>
<evidence type="ECO:0000256" key="9">
    <source>
        <dbReference type="HAMAP-Rule" id="MF_00158"/>
    </source>
</evidence>
<feature type="binding site" evidence="9">
    <location>
        <position position="61"/>
    </location>
    <ligand>
        <name>beta-alanine</name>
        <dbReference type="ChEBI" id="CHEBI:57966"/>
    </ligand>
</feature>
<name>A0A317KYP0_9BACI</name>
<comment type="function">
    <text evidence="9">Catalyzes the condensation of pantoate with beta-alanine in an ATP-dependent reaction via a pantoyl-adenylate intermediate.</text>
</comment>
<comment type="catalytic activity">
    <reaction evidence="8 9">
        <text>(R)-pantoate + beta-alanine + ATP = (R)-pantothenate + AMP + diphosphate + H(+)</text>
        <dbReference type="Rhea" id="RHEA:10912"/>
        <dbReference type="ChEBI" id="CHEBI:15378"/>
        <dbReference type="ChEBI" id="CHEBI:15980"/>
        <dbReference type="ChEBI" id="CHEBI:29032"/>
        <dbReference type="ChEBI" id="CHEBI:30616"/>
        <dbReference type="ChEBI" id="CHEBI:33019"/>
        <dbReference type="ChEBI" id="CHEBI:57966"/>
        <dbReference type="ChEBI" id="CHEBI:456215"/>
        <dbReference type="EC" id="6.3.2.1"/>
    </reaction>
</comment>
<dbReference type="InterPro" id="IPR003721">
    <property type="entry name" value="Pantoate_ligase"/>
</dbReference>
<evidence type="ECO:0000256" key="3">
    <source>
        <dbReference type="ARBA" id="ARBA00022490"/>
    </source>
</evidence>
<dbReference type="SUPFAM" id="SSF52374">
    <property type="entry name" value="Nucleotidylyl transferase"/>
    <property type="match status" value="1"/>
</dbReference>
<evidence type="ECO:0000256" key="1">
    <source>
        <dbReference type="ARBA" id="ARBA00004990"/>
    </source>
</evidence>
<dbReference type="GO" id="GO:0005829">
    <property type="term" value="C:cytosol"/>
    <property type="evidence" value="ECO:0007669"/>
    <property type="project" value="TreeGrafter"/>
</dbReference>
<feature type="binding site" evidence="9">
    <location>
        <position position="61"/>
    </location>
    <ligand>
        <name>(R)-pantoate</name>
        <dbReference type="ChEBI" id="CHEBI:15980"/>
    </ligand>
</feature>
<comment type="subcellular location">
    <subcellularLocation>
        <location evidence="9">Cytoplasm</location>
    </subcellularLocation>
</comment>
<comment type="similarity">
    <text evidence="2 9">Belongs to the pantothenate synthetase family.</text>
</comment>